<dbReference type="InterPro" id="IPR036291">
    <property type="entry name" value="NAD(P)-bd_dom_sf"/>
</dbReference>
<organism evidence="1 2">
    <name type="scientific">Acaulospora morrowiae</name>
    <dbReference type="NCBI Taxonomy" id="94023"/>
    <lineage>
        <taxon>Eukaryota</taxon>
        <taxon>Fungi</taxon>
        <taxon>Fungi incertae sedis</taxon>
        <taxon>Mucoromycota</taxon>
        <taxon>Glomeromycotina</taxon>
        <taxon>Glomeromycetes</taxon>
        <taxon>Diversisporales</taxon>
        <taxon>Acaulosporaceae</taxon>
        <taxon>Acaulospora</taxon>
    </lineage>
</organism>
<comment type="caution">
    <text evidence="1">The sequence shown here is derived from an EMBL/GenBank/DDBJ whole genome shotgun (WGS) entry which is preliminary data.</text>
</comment>
<dbReference type="AlphaFoldDB" id="A0A9N8ZX18"/>
<dbReference type="SUPFAM" id="SSF51735">
    <property type="entry name" value="NAD(P)-binding Rossmann-fold domains"/>
    <property type="match status" value="1"/>
</dbReference>
<dbReference type="Proteomes" id="UP000789342">
    <property type="component" value="Unassembled WGS sequence"/>
</dbReference>
<gene>
    <name evidence="1" type="ORF">AMORRO_LOCUS3682</name>
</gene>
<name>A0A9N8ZX18_9GLOM</name>
<reference evidence="1" key="1">
    <citation type="submission" date="2021-06" db="EMBL/GenBank/DDBJ databases">
        <authorList>
            <person name="Kallberg Y."/>
            <person name="Tangrot J."/>
            <person name="Rosling A."/>
        </authorList>
    </citation>
    <scope>NUCLEOTIDE SEQUENCE</scope>
    <source>
        <strain evidence="1">CL551</strain>
    </source>
</reference>
<protein>
    <submittedName>
        <fullName evidence="1">1368_t:CDS:1</fullName>
    </submittedName>
</protein>
<evidence type="ECO:0000313" key="2">
    <source>
        <dbReference type="Proteomes" id="UP000789342"/>
    </source>
</evidence>
<dbReference type="OrthoDB" id="449487at2759"/>
<proteinExistence type="predicted"/>
<sequence length="123" mass="13976">KIKEMRKDESHDGVFDLIVDSAGGEQVPLLLELLKPAGRFVFFGETRGPPKGIPNWRSIYLKSLTIMGTLFGSPSEFRSMMDFIEKHELVPIIDSIIPFNCIMEQFKKMEQEKQIGKLVVSFG</sequence>
<dbReference type="EMBL" id="CAJVPV010001848">
    <property type="protein sequence ID" value="CAG8510110.1"/>
    <property type="molecule type" value="Genomic_DNA"/>
</dbReference>
<keyword evidence="2" id="KW-1185">Reference proteome</keyword>
<dbReference type="PANTHER" id="PTHR45033:SF3">
    <property type="entry name" value="DEHYDROGENASE, PUTATIVE (AFU_ORTHOLOGUE AFUA_2G13270)-RELATED"/>
    <property type="match status" value="1"/>
</dbReference>
<accession>A0A9N8ZX18</accession>
<dbReference type="PANTHER" id="PTHR45033">
    <property type="match status" value="1"/>
</dbReference>
<dbReference type="Gene3D" id="3.90.180.10">
    <property type="entry name" value="Medium-chain alcohol dehydrogenases, catalytic domain"/>
    <property type="match status" value="1"/>
</dbReference>
<evidence type="ECO:0000313" key="1">
    <source>
        <dbReference type="EMBL" id="CAG8510110.1"/>
    </source>
</evidence>
<dbReference type="InterPro" id="IPR052711">
    <property type="entry name" value="Zinc_ADH-like"/>
</dbReference>
<dbReference type="Pfam" id="PF13602">
    <property type="entry name" value="ADH_zinc_N_2"/>
    <property type="match status" value="1"/>
</dbReference>
<feature type="non-terminal residue" evidence="1">
    <location>
        <position position="1"/>
    </location>
</feature>